<sequence>MKPIYPRPILTLSILTASSLKPAKIPNIAAYSTSPGHHHQRRQEEESRAVRVSVWWDFENCHVPVNGNAFRVAQSITNAIRANGIKGPIEITAFGDVMQISRTNQEALSATGINLTHVPSVVGGKNSADRSLLVDLMYWVSKNPPPAHLLLISGDRDFAGILHRLRMSNYNILLASPDSAPSVLCSAATIMWHWSSLLKGEDLSGKLFNQPPDGPYNSWYGHYKAPLVDPFAVTELSTCSSAVESSLLASEPKLLPTSEPKLRPIPKSVLNYISRVLNSNPEGISITHLRAELAKSNVDRDLYGYRKFSRFLSAMPHILELHRGDDGNIVVRRVNTKFSDELVLAASEESRTSNGEFEVCTDTKSNNKTNSCDDIVHNSTAGEVPGPKVTAELTNSHEAPKMEKQNDSSVSLKMHNVKMEARAANVHLNKENNKKALLPKRSIQEILADRKVKLKTQPSTNEATPATPTVEVKDLSENNENDMVVRSPAAEYGFFRRMWMKLFGNRDAKHGKALSGKDTDTQKTVMLCQSTEALRPALFSPSSHEAVVDGKVSPSGGAASDTSLHDSSLSWFKFWSSPKVDDNIEVNGEIADHPQVNINQLGENKVENDGEAAHVKVKSKQLELFAKESFWNEMESFIGTSQGSNTFSKSRTRESLAQNLQKQGPMALRSVSISDLLQLIDLLISDKKWLEERDDARYPFRVTHPAGKPVQNKLPSSNGLSHIFSDRQPHVQESKERNSQNLPHTGVPQHIPRASSSKLKTEVLTDCKKLVDEIVKEHPEGFNIGGFRKLFFEKYGYALDLQKLGHEKFATLLKVMPGAVVVSNLILPRAALKNLNLQNAGQVGPVDDSDGDSLITSKQDEESDSWDELGPPDTSGSEKDEMDAKLTDRSRKGTDQRLTFYEPLREDDFSDSEDEMSYTRSEDESKSKMPSESALLDILDSWHGQKQGNAKRDGSTSKNSAINVVESGSNLSTNGSEVSKPTRKPKSQKSYSFVKEVDGKDKLINGILGSLNKSSEKSDDSKVMS</sequence>
<dbReference type="CDD" id="cd08824">
    <property type="entry name" value="LOTUS"/>
    <property type="match status" value="2"/>
</dbReference>
<feature type="domain" description="HTH OST-type" evidence="2">
    <location>
        <begin position="265"/>
        <end position="335"/>
    </location>
</feature>
<evidence type="ECO:0000313" key="4">
    <source>
        <dbReference type="Proteomes" id="UP000298416"/>
    </source>
</evidence>
<dbReference type="GO" id="GO:0004540">
    <property type="term" value="F:RNA nuclease activity"/>
    <property type="evidence" value="ECO:0007669"/>
    <property type="project" value="InterPro"/>
</dbReference>
<feature type="compositionally biased region" description="Basic and acidic residues" evidence="1">
    <location>
        <begin position="724"/>
        <end position="738"/>
    </location>
</feature>
<comment type="caution">
    <text evidence="3">The sequence shown here is derived from an EMBL/GenBank/DDBJ whole genome shotgun (WGS) entry which is preliminary data.</text>
</comment>
<dbReference type="InterPro" id="IPR025677">
    <property type="entry name" value="OST-HTH-assoc_dom"/>
</dbReference>
<feature type="compositionally biased region" description="Basic and acidic residues" evidence="1">
    <location>
        <begin position="920"/>
        <end position="929"/>
    </location>
</feature>
<feature type="compositionally biased region" description="Polar residues" evidence="1">
    <location>
        <begin position="956"/>
        <end position="979"/>
    </location>
</feature>
<evidence type="ECO:0000259" key="2">
    <source>
        <dbReference type="PROSITE" id="PS51644"/>
    </source>
</evidence>
<dbReference type="InterPro" id="IPR025605">
    <property type="entry name" value="OST-HTH/LOTUS_dom"/>
</dbReference>
<dbReference type="AlphaFoldDB" id="A0A8X8Z5R7"/>
<accession>A0A8X8Z5R7</accession>
<evidence type="ECO:0000313" key="3">
    <source>
        <dbReference type="EMBL" id="KAG6392786.1"/>
    </source>
</evidence>
<dbReference type="Proteomes" id="UP000298416">
    <property type="component" value="Unassembled WGS sequence"/>
</dbReference>
<gene>
    <name evidence="3" type="ORF">SASPL_147012</name>
</gene>
<organism evidence="3">
    <name type="scientific">Salvia splendens</name>
    <name type="common">Scarlet sage</name>
    <dbReference type="NCBI Taxonomy" id="180675"/>
    <lineage>
        <taxon>Eukaryota</taxon>
        <taxon>Viridiplantae</taxon>
        <taxon>Streptophyta</taxon>
        <taxon>Embryophyta</taxon>
        <taxon>Tracheophyta</taxon>
        <taxon>Spermatophyta</taxon>
        <taxon>Magnoliopsida</taxon>
        <taxon>eudicotyledons</taxon>
        <taxon>Gunneridae</taxon>
        <taxon>Pentapetalae</taxon>
        <taxon>asterids</taxon>
        <taxon>lamiids</taxon>
        <taxon>Lamiales</taxon>
        <taxon>Lamiaceae</taxon>
        <taxon>Nepetoideae</taxon>
        <taxon>Mentheae</taxon>
        <taxon>Salviinae</taxon>
        <taxon>Salvia</taxon>
        <taxon>Salvia subgen. Calosphace</taxon>
        <taxon>core Calosphace</taxon>
    </lineage>
</organism>
<dbReference type="PANTHER" id="PTHR14379:SF6">
    <property type="entry name" value="EMB|CAB71880.1"/>
    <property type="match status" value="1"/>
</dbReference>
<dbReference type="OrthoDB" id="549353at2759"/>
<reference evidence="3" key="2">
    <citation type="submission" date="2020-08" db="EMBL/GenBank/DDBJ databases">
        <title>Plant Genome Project.</title>
        <authorList>
            <person name="Zhang R.-G."/>
        </authorList>
    </citation>
    <scope>NUCLEOTIDE SEQUENCE</scope>
    <source>
        <strain evidence="3">Huo1</strain>
        <tissue evidence="3">Leaf</tissue>
    </source>
</reference>
<reference evidence="3" key="1">
    <citation type="submission" date="2018-01" db="EMBL/GenBank/DDBJ databases">
        <authorList>
            <person name="Mao J.F."/>
        </authorList>
    </citation>
    <scope>NUCLEOTIDE SEQUENCE</scope>
    <source>
        <strain evidence="3">Huo1</strain>
        <tissue evidence="3">Leaf</tissue>
    </source>
</reference>
<dbReference type="EMBL" id="PNBA02000018">
    <property type="protein sequence ID" value="KAG6392786.1"/>
    <property type="molecule type" value="Genomic_DNA"/>
</dbReference>
<dbReference type="Pfam" id="PF12872">
    <property type="entry name" value="OST-HTH"/>
    <property type="match status" value="2"/>
</dbReference>
<protein>
    <recommendedName>
        <fullName evidence="2">HTH OST-type domain-containing protein</fullName>
    </recommendedName>
</protein>
<feature type="compositionally biased region" description="Polar residues" evidence="1">
    <location>
        <begin position="456"/>
        <end position="467"/>
    </location>
</feature>
<feature type="region of interest" description="Disordered" evidence="1">
    <location>
        <begin position="456"/>
        <end position="479"/>
    </location>
</feature>
<dbReference type="GO" id="GO:0010468">
    <property type="term" value="P:regulation of gene expression"/>
    <property type="evidence" value="ECO:0007669"/>
    <property type="project" value="InterPro"/>
</dbReference>
<dbReference type="PANTHER" id="PTHR14379">
    <property type="entry name" value="LIMKAIN B LKAP"/>
    <property type="match status" value="1"/>
</dbReference>
<evidence type="ECO:0000256" key="1">
    <source>
        <dbReference type="SAM" id="MobiDB-lite"/>
    </source>
</evidence>
<dbReference type="InterPro" id="IPR024768">
    <property type="entry name" value="Marf1"/>
</dbReference>
<feature type="domain" description="HTH OST-type" evidence="2">
    <location>
        <begin position="763"/>
        <end position="837"/>
    </location>
</feature>
<keyword evidence="4" id="KW-1185">Reference proteome</keyword>
<dbReference type="InterPro" id="IPR021139">
    <property type="entry name" value="NYN"/>
</dbReference>
<dbReference type="PROSITE" id="PS51644">
    <property type="entry name" value="HTH_OST"/>
    <property type="match status" value="2"/>
</dbReference>
<dbReference type="Pfam" id="PF14418">
    <property type="entry name" value="OHA"/>
    <property type="match status" value="1"/>
</dbReference>
<proteinExistence type="predicted"/>
<name>A0A8X8Z5R7_SALSN</name>
<feature type="region of interest" description="Disordered" evidence="1">
    <location>
        <begin position="701"/>
        <end position="755"/>
    </location>
</feature>
<dbReference type="GO" id="GO:0005777">
    <property type="term" value="C:peroxisome"/>
    <property type="evidence" value="ECO:0007669"/>
    <property type="project" value="InterPro"/>
</dbReference>
<feature type="region of interest" description="Disordered" evidence="1">
    <location>
        <begin position="840"/>
        <end position="994"/>
    </location>
</feature>
<dbReference type="CDD" id="cd10910">
    <property type="entry name" value="PIN_limkain_b1_N_like"/>
    <property type="match status" value="1"/>
</dbReference>
<feature type="compositionally biased region" description="Basic and acidic residues" evidence="1">
    <location>
        <begin position="876"/>
        <end position="895"/>
    </location>
</feature>
<dbReference type="Pfam" id="PF01936">
    <property type="entry name" value="NYN"/>
    <property type="match status" value="1"/>
</dbReference>